<name>A0A8J3F6Q4_9BURK</name>
<dbReference type="PRINTS" id="PR01171">
    <property type="entry name" value="BCTLIPOCALIN"/>
</dbReference>
<comment type="subcellular location">
    <subcellularLocation>
        <location evidence="2">Cell outer membrane</location>
    </subcellularLocation>
</comment>
<dbReference type="CDD" id="cd19438">
    <property type="entry name" value="lipocalin_Blc-like"/>
    <property type="match status" value="1"/>
</dbReference>
<dbReference type="InterPro" id="IPR012674">
    <property type="entry name" value="Calycin"/>
</dbReference>
<feature type="signal peptide" evidence="2">
    <location>
        <begin position="1"/>
        <end position="18"/>
    </location>
</feature>
<evidence type="ECO:0000313" key="4">
    <source>
        <dbReference type="EMBL" id="GGI55093.1"/>
    </source>
</evidence>
<dbReference type="InterPro" id="IPR022272">
    <property type="entry name" value="Lipocalin_CS"/>
</dbReference>
<comment type="similarity">
    <text evidence="1 2">Belongs to the calycin superfamily. Lipocalin family.</text>
</comment>
<sequence>MKQWLGLLLCVLCSLGQAQTVQTVKHVDLKRYVGTWYEIARFPNRFQKDCVANVTANYAERSDGQIDVANRCDEAGGEKDEASGRARVADPATNAKLEVRFAPDWLAWLPFVWANYWIIDLAEDYSHVAVGEPSREYLWILARKPAMDEATYEALVNRLTAQGFDTAKLVKTRQNISQ</sequence>
<feature type="chain" id="PRO_5035350957" description="Outer membrane lipoprotein Blc" evidence="2">
    <location>
        <begin position="19"/>
        <end position="178"/>
    </location>
</feature>
<dbReference type="PROSITE" id="PS00213">
    <property type="entry name" value="LIPOCALIN"/>
    <property type="match status" value="1"/>
</dbReference>
<dbReference type="Proteomes" id="UP000627205">
    <property type="component" value="Unassembled WGS sequence"/>
</dbReference>
<proteinExistence type="inferred from homology"/>
<keyword evidence="2" id="KW-0472">Membrane</keyword>
<evidence type="ECO:0000313" key="5">
    <source>
        <dbReference type="Proteomes" id="UP000627205"/>
    </source>
</evidence>
<dbReference type="SUPFAM" id="SSF50814">
    <property type="entry name" value="Lipocalins"/>
    <property type="match status" value="1"/>
</dbReference>
<feature type="domain" description="Lipocalin/cytosolic fatty-acid binding" evidence="3">
    <location>
        <begin position="27"/>
        <end position="174"/>
    </location>
</feature>
<keyword evidence="2" id="KW-0449">Lipoprotein</keyword>
<dbReference type="GO" id="GO:0006950">
    <property type="term" value="P:response to stress"/>
    <property type="evidence" value="ECO:0007669"/>
    <property type="project" value="UniProtKB-ARBA"/>
</dbReference>
<keyword evidence="2" id="KW-0446">Lipid-binding</keyword>
<keyword evidence="2" id="KW-0998">Cell outer membrane</keyword>
<dbReference type="InterPro" id="IPR022271">
    <property type="entry name" value="Lipocalin_ApoD"/>
</dbReference>
<comment type="function">
    <text evidence="2">Involved in the storage or transport of lipids necessary for membrane maintenance under stressful conditions. Displays a binding preference for lysophospholipids.</text>
</comment>
<comment type="subunit">
    <text evidence="2">Homodimer.</text>
</comment>
<dbReference type="RefSeq" id="WP_188421809.1">
    <property type="nucleotide sequence ID" value="NZ_BMDP01000003.1"/>
</dbReference>
<dbReference type="InterPro" id="IPR002446">
    <property type="entry name" value="Lipocalin_bac"/>
</dbReference>
<dbReference type="EMBL" id="BMDP01000003">
    <property type="protein sequence ID" value="GGI55093.1"/>
    <property type="molecule type" value="Genomic_DNA"/>
</dbReference>
<dbReference type="AlphaFoldDB" id="A0A8J3F6Q4"/>
<organism evidence="4 5">
    <name type="scientific">Oxalicibacterium solurbis</name>
    <dbReference type="NCBI Taxonomy" id="69280"/>
    <lineage>
        <taxon>Bacteria</taxon>
        <taxon>Pseudomonadati</taxon>
        <taxon>Pseudomonadota</taxon>
        <taxon>Betaproteobacteria</taxon>
        <taxon>Burkholderiales</taxon>
        <taxon>Oxalobacteraceae</taxon>
        <taxon>Oxalicibacterium</taxon>
    </lineage>
</organism>
<keyword evidence="5" id="KW-1185">Reference proteome</keyword>
<accession>A0A8J3F6Q4</accession>
<comment type="caution">
    <text evidence="4">The sequence shown here is derived from an EMBL/GenBank/DDBJ whole genome shotgun (WGS) entry which is preliminary data.</text>
</comment>
<dbReference type="InterPro" id="IPR047202">
    <property type="entry name" value="Lipocalin_Blc-like_dom"/>
</dbReference>
<dbReference type="GO" id="GO:0008289">
    <property type="term" value="F:lipid binding"/>
    <property type="evidence" value="ECO:0007669"/>
    <property type="project" value="UniProtKB-UniRule"/>
</dbReference>
<protein>
    <recommendedName>
        <fullName evidence="2">Outer membrane lipoprotein Blc</fullName>
    </recommendedName>
</protein>
<reference evidence="4" key="2">
    <citation type="submission" date="2020-09" db="EMBL/GenBank/DDBJ databases">
        <authorList>
            <person name="Sun Q."/>
            <person name="Sedlacek I."/>
        </authorList>
    </citation>
    <scope>NUCLEOTIDE SEQUENCE</scope>
    <source>
        <strain evidence="4">CCM 7664</strain>
    </source>
</reference>
<reference evidence="4" key="1">
    <citation type="journal article" date="2014" name="Int. J. Syst. Evol. Microbiol.">
        <title>Complete genome sequence of Corynebacterium casei LMG S-19264T (=DSM 44701T), isolated from a smear-ripened cheese.</title>
        <authorList>
            <consortium name="US DOE Joint Genome Institute (JGI-PGF)"/>
            <person name="Walter F."/>
            <person name="Albersmeier A."/>
            <person name="Kalinowski J."/>
            <person name="Ruckert C."/>
        </authorList>
    </citation>
    <scope>NUCLEOTIDE SEQUENCE</scope>
    <source>
        <strain evidence="4">CCM 7664</strain>
    </source>
</reference>
<dbReference type="InterPro" id="IPR000566">
    <property type="entry name" value="Lipocln_cytosolic_FA-bd_dom"/>
</dbReference>
<dbReference type="PANTHER" id="PTHR10612:SF34">
    <property type="entry name" value="APOLIPOPROTEIN D"/>
    <property type="match status" value="1"/>
</dbReference>
<evidence type="ECO:0000259" key="3">
    <source>
        <dbReference type="Pfam" id="PF08212"/>
    </source>
</evidence>
<gene>
    <name evidence="4" type="ORF">GCM10011430_22670</name>
</gene>
<dbReference type="Pfam" id="PF08212">
    <property type="entry name" value="Lipocalin_2"/>
    <property type="match status" value="1"/>
</dbReference>
<dbReference type="PIRSF" id="PIRSF036893">
    <property type="entry name" value="Lipocalin_ApoD"/>
    <property type="match status" value="1"/>
</dbReference>
<dbReference type="GO" id="GO:0009279">
    <property type="term" value="C:cell outer membrane"/>
    <property type="evidence" value="ECO:0007669"/>
    <property type="project" value="UniProtKB-SubCell"/>
</dbReference>
<evidence type="ECO:0000256" key="1">
    <source>
        <dbReference type="ARBA" id="ARBA00006889"/>
    </source>
</evidence>
<evidence type="ECO:0000256" key="2">
    <source>
        <dbReference type="PIRNR" id="PIRNR036893"/>
    </source>
</evidence>
<dbReference type="PANTHER" id="PTHR10612">
    <property type="entry name" value="APOLIPOPROTEIN D"/>
    <property type="match status" value="1"/>
</dbReference>
<keyword evidence="2" id="KW-0732">Signal</keyword>
<dbReference type="Gene3D" id="2.40.128.20">
    <property type="match status" value="1"/>
</dbReference>